<gene>
    <name evidence="6" type="ORF">NAV_LOCUS6325</name>
</gene>
<dbReference type="Gene3D" id="2.30.18.10">
    <property type="entry name" value="Transcription factor IIA (TFIIA), beta-barrel domain"/>
    <property type="match status" value="1"/>
</dbReference>
<dbReference type="PANTHER" id="PTHR12694">
    <property type="entry name" value="TRANSCRIPTION INITIATION FACTOR IIA SUBUNIT 1"/>
    <property type="match status" value="1"/>
</dbReference>
<dbReference type="EMBL" id="UPTC01001271">
    <property type="protein sequence ID" value="VBB31534.1"/>
    <property type="molecule type" value="Genomic_DNA"/>
</dbReference>
<evidence type="ECO:0000313" key="6">
    <source>
        <dbReference type="EMBL" id="VBB31534.1"/>
    </source>
</evidence>
<dbReference type="InterPro" id="IPR009088">
    <property type="entry name" value="TFIIA_b-brl"/>
</dbReference>
<keyword evidence="7" id="KW-1185">Reference proteome</keyword>
<feature type="region of interest" description="Disordered" evidence="5">
    <location>
        <begin position="300"/>
        <end position="395"/>
    </location>
</feature>
<proteinExistence type="inferred from homology"/>
<keyword evidence="4" id="KW-0539">Nucleus</keyword>
<dbReference type="CDD" id="cd07976">
    <property type="entry name" value="TFIIA_alpha_beta_like"/>
    <property type="match status" value="2"/>
</dbReference>
<dbReference type="Proteomes" id="UP000276991">
    <property type="component" value="Unassembled WGS sequence"/>
</dbReference>
<dbReference type="GO" id="GO:0006367">
    <property type="term" value="P:transcription initiation at RNA polymerase II promoter"/>
    <property type="evidence" value="ECO:0007669"/>
    <property type="project" value="InterPro"/>
</dbReference>
<reference evidence="6 7" key="1">
    <citation type="submission" date="2018-08" db="EMBL/GenBank/DDBJ databases">
        <authorList>
            <person name="Laetsch R D."/>
            <person name="Stevens L."/>
            <person name="Kumar S."/>
            <person name="Blaxter L. M."/>
        </authorList>
    </citation>
    <scope>NUCLEOTIDE SEQUENCE [LARGE SCALE GENOMIC DNA]</scope>
</reference>
<evidence type="ECO:0000256" key="3">
    <source>
        <dbReference type="ARBA" id="ARBA00023163"/>
    </source>
</evidence>
<organism evidence="6 7">
    <name type="scientific">Acanthocheilonema viteae</name>
    <name type="common">Filarial nematode worm</name>
    <name type="synonym">Dipetalonema viteae</name>
    <dbReference type="NCBI Taxonomy" id="6277"/>
    <lineage>
        <taxon>Eukaryota</taxon>
        <taxon>Metazoa</taxon>
        <taxon>Ecdysozoa</taxon>
        <taxon>Nematoda</taxon>
        <taxon>Chromadorea</taxon>
        <taxon>Rhabditida</taxon>
        <taxon>Spirurina</taxon>
        <taxon>Spiruromorpha</taxon>
        <taxon>Filarioidea</taxon>
        <taxon>Onchocercidae</taxon>
        <taxon>Acanthocheilonema</taxon>
    </lineage>
</organism>
<keyword evidence="3" id="KW-0804">Transcription</keyword>
<name>A0A498SI56_ACAVI</name>
<dbReference type="Pfam" id="PF03153">
    <property type="entry name" value="TFIIA"/>
    <property type="match status" value="1"/>
</dbReference>
<dbReference type="SMART" id="SM01371">
    <property type="entry name" value="TFIIA"/>
    <property type="match status" value="1"/>
</dbReference>
<dbReference type="STRING" id="6277.A0A498SI56"/>
<evidence type="ECO:0000256" key="1">
    <source>
        <dbReference type="ARBA" id="ARBA00004123"/>
    </source>
</evidence>
<evidence type="ECO:0000256" key="5">
    <source>
        <dbReference type="SAM" id="MobiDB-lite"/>
    </source>
</evidence>
<comment type="subcellular location">
    <subcellularLocation>
        <location evidence="1">Nucleus</location>
    </subcellularLocation>
</comment>
<dbReference type="InterPro" id="IPR004855">
    <property type="entry name" value="TFIIA_asu/bsu"/>
</dbReference>
<evidence type="ECO:0000313" key="7">
    <source>
        <dbReference type="Proteomes" id="UP000276991"/>
    </source>
</evidence>
<sequence length="447" mass="49003">MSQQQQAGHTIADVYKGVINDVIGQVKEAFLDENVDIDVLQQLKKDWEEKLIASNSVDWDGPRHVPPPPLRQMKQPIMTSTTLPPGSTVRIAQNGQVIPFLHCTVVRFSRKGKEKKTSVFCLSVKSLSGEELGTFKVHILVQQPARSSSSSQVAQPALVMQASGTSSIQRPVQQVQYISAANIPISSDPNTVVIQRQSLNQNASQITTVAPGMITFPAGQSQTRIVQQGGQQFLMHGSTTANLPTGSSVMILNAGSQIPVTLNNAVVYQPANRQSLQSGQSIPKSESAIQMLDGAISLAAKTSKAGSSRTDHKHTGRKTDQECNGTLKKLVQLDGATRVSDSSSEEEEMDEEDDDDPLRTIADRISDEGNAVEDEDQVIEEDPLNSGDDQSDDEDVERLFEAENLVMCQFEKVHRARSKWKFTLKDGIMHIRGKDHCFQRCSGEAEW</sequence>
<dbReference type="Gene3D" id="1.10.287.100">
    <property type="match status" value="1"/>
</dbReference>
<dbReference type="AlphaFoldDB" id="A0A498SI56"/>
<evidence type="ECO:0000256" key="2">
    <source>
        <dbReference type="ARBA" id="ARBA00010059"/>
    </source>
</evidence>
<dbReference type="GO" id="GO:0005672">
    <property type="term" value="C:transcription factor TFIIA complex"/>
    <property type="evidence" value="ECO:0007669"/>
    <property type="project" value="InterPro"/>
</dbReference>
<dbReference type="SUPFAM" id="SSF47396">
    <property type="entry name" value="Transcription factor IIA (TFIIA), alpha-helical domain"/>
    <property type="match status" value="1"/>
</dbReference>
<evidence type="ECO:0000256" key="4">
    <source>
        <dbReference type="ARBA" id="ARBA00023242"/>
    </source>
</evidence>
<dbReference type="FunFam" id="2.30.18.10:FF:000008">
    <property type="entry name" value="Transcription factor TFIIA complex large subunit"/>
    <property type="match status" value="1"/>
</dbReference>
<feature type="compositionally biased region" description="Acidic residues" evidence="5">
    <location>
        <begin position="343"/>
        <end position="356"/>
    </location>
</feature>
<protein>
    <submittedName>
        <fullName evidence="6">Uncharacterized protein</fullName>
    </submittedName>
</protein>
<feature type="compositionally biased region" description="Acidic residues" evidence="5">
    <location>
        <begin position="370"/>
        <end position="395"/>
    </location>
</feature>
<accession>A0A498SI56</accession>
<dbReference type="SUPFAM" id="SSF50784">
    <property type="entry name" value="Transcription factor IIA (TFIIA), beta-barrel domain"/>
    <property type="match status" value="1"/>
</dbReference>
<feature type="compositionally biased region" description="Basic and acidic residues" evidence="5">
    <location>
        <begin position="357"/>
        <end position="367"/>
    </location>
</feature>
<dbReference type="PANTHER" id="PTHR12694:SF8">
    <property type="entry name" value="TRANSCRIPTION INITIATION FACTOR IIA SUBUNIT 1"/>
    <property type="match status" value="1"/>
</dbReference>
<comment type="similarity">
    <text evidence="2">Belongs to the TFIIA subunit 1 family.</text>
</comment>
<dbReference type="OrthoDB" id="6275927at2759"/>